<dbReference type="Proteomes" id="UP000477980">
    <property type="component" value="Unassembled WGS sequence"/>
</dbReference>
<dbReference type="GO" id="GO:0010181">
    <property type="term" value="F:FMN binding"/>
    <property type="evidence" value="ECO:0007669"/>
    <property type="project" value="InterPro"/>
</dbReference>
<dbReference type="InterPro" id="IPR007329">
    <property type="entry name" value="FMN-bd"/>
</dbReference>
<dbReference type="Pfam" id="PF04205">
    <property type="entry name" value="FMN_bind"/>
    <property type="match status" value="1"/>
</dbReference>
<dbReference type="InterPro" id="IPR017896">
    <property type="entry name" value="4Fe4S_Fe-S-bd"/>
</dbReference>
<protein>
    <submittedName>
        <fullName evidence="4">4Fe-4S binding protein</fullName>
    </submittedName>
</protein>
<feature type="transmembrane region" description="Helical" evidence="1">
    <location>
        <begin position="225"/>
        <end position="244"/>
    </location>
</feature>
<dbReference type="AlphaFoldDB" id="A0A646FSW6"/>
<comment type="caution">
    <text evidence="4">The sequence shown here is derived from an EMBL/GenBank/DDBJ whole genome shotgun (WGS) entry which is preliminary data.</text>
</comment>
<feature type="domain" description="FMN-binding" evidence="2">
    <location>
        <begin position="71"/>
        <end position="149"/>
    </location>
</feature>
<evidence type="ECO:0000313" key="5">
    <source>
        <dbReference type="Proteomes" id="UP000442105"/>
    </source>
</evidence>
<feature type="transmembrane region" description="Helical" evidence="1">
    <location>
        <begin position="288"/>
        <end position="305"/>
    </location>
</feature>
<keyword evidence="1" id="KW-0812">Transmembrane</keyword>
<dbReference type="RefSeq" id="WP_153090263.1">
    <property type="nucleotide sequence ID" value="NZ_VZAH01000038.1"/>
</dbReference>
<keyword evidence="1" id="KW-1133">Transmembrane helix</keyword>
<accession>A0A646FSW6</accession>
<dbReference type="EMBL" id="VZAH01000038">
    <property type="protein sequence ID" value="MQP13487.1"/>
    <property type="molecule type" value="Genomic_DNA"/>
</dbReference>
<dbReference type="Pfam" id="PF12801">
    <property type="entry name" value="Fer4_5"/>
    <property type="match status" value="2"/>
</dbReference>
<dbReference type="Gene3D" id="3.90.1010.20">
    <property type="match status" value="1"/>
</dbReference>
<evidence type="ECO:0000259" key="2">
    <source>
        <dbReference type="SMART" id="SM00900"/>
    </source>
</evidence>
<dbReference type="OrthoDB" id="9806398at2"/>
<evidence type="ECO:0000313" key="6">
    <source>
        <dbReference type="Proteomes" id="UP000477980"/>
    </source>
</evidence>
<name>A0A646FSW6_9BACT</name>
<evidence type="ECO:0000313" key="3">
    <source>
        <dbReference type="EMBL" id="MQN12072.1"/>
    </source>
</evidence>
<proteinExistence type="predicted"/>
<dbReference type="Proteomes" id="UP000442105">
    <property type="component" value="Unassembled WGS sequence"/>
</dbReference>
<evidence type="ECO:0000313" key="4">
    <source>
        <dbReference type="EMBL" id="MQP13487.1"/>
    </source>
</evidence>
<feature type="transmembrane region" description="Helical" evidence="1">
    <location>
        <begin position="197"/>
        <end position="219"/>
    </location>
</feature>
<keyword evidence="1" id="KW-0472">Membrane</keyword>
<evidence type="ECO:0000256" key="1">
    <source>
        <dbReference type="SAM" id="Phobius"/>
    </source>
</evidence>
<gene>
    <name evidence="4" type="ORF">F7D25_03465</name>
    <name evidence="3" type="ORF">F7D95_04375</name>
</gene>
<feature type="transmembrane region" description="Helical" evidence="1">
    <location>
        <begin position="164"/>
        <end position="185"/>
    </location>
</feature>
<feature type="transmembrane region" description="Helical" evidence="1">
    <location>
        <begin position="311"/>
        <end position="333"/>
    </location>
</feature>
<sequence>MRNYSGKLQQLLCLLICVLMVVVVSIRRDGKVAGRYVNQQQTVAPKTEPMAVLEDGSVRLNTTELGKDIVGYGGIVPLEITLQDGRVKSIRALANSESPDFFTEASALLTKWNGKTIEDAQKMKVDAVSGATFSSKAIIGNVQRGLQYAAKNPVKTSVWSEFDFSAKAIAGLIVVLMAAIVPLFIKNRRYRIAQQILNVIVLGFWCGSFLNYTSIISYMSNGMNMVALIVPVIMLITAFVYPLFGKKSYYCTHVCPFGSLQELAGKCVGYKVRMKPTTARRLDMFRQILWTILMLCLWTGIWFDWIDYEPFSAFVFQSASWVVIAIAVAFVALSTVIMRPYCRFVCPTGSLLKYSQYSIFKKKKKK</sequence>
<reference evidence="5 6" key="1">
    <citation type="submission" date="2019-09" db="EMBL/GenBank/DDBJ databases">
        <title>Distinct polysaccharide growth profiles of human intestinal Prevotella copri isolates.</title>
        <authorList>
            <person name="Fehlner-Peach H."/>
            <person name="Magnabosco C."/>
            <person name="Raghavan V."/>
            <person name="Scher J.U."/>
            <person name="Tett A."/>
            <person name="Cox L.M."/>
            <person name="Gottsegen C."/>
            <person name="Watters A."/>
            <person name="Wiltshire- Gordon J.D."/>
            <person name="Segata N."/>
            <person name="Bonneau R."/>
            <person name="Littman D.R."/>
        </authorList>
    </citation>
    <scope>NUCLEOTIDE SEQUENCE [LARGE SCALE GENOMIC DNA]</scope>
    <source>
        <strain evidence="6">iAA917</strain>
        <strain evidence="4">IAA917</strain>
        <strain evidence="3">IAQ1179</strain>
        <strain evidence="5">iAQ1179</strain>
    </source>
</reference>
<organism evidence="4 6">
    <name type="scientific">Segatella copri</name>
    <dbReference type="NCBI Taxonomy" id="165179"/>
    <lineage>
        <taxon>Bacteria</taxon>
        <taxon>Pseudomonadati</taxon>
        <taxon>Bacteroidota</taxon>
        <taxon>Bacteroidia</taxon>
        <taxon>Bacteroidales</taxon>
        <taxon>Prevotellaceae</taxon>
        <taxon>Segatella</taxon>
    </lineage>
</organism>
<dbReference type="EMBL" id="VZCW01000103">
    <property type="protein sequence ID" value="MQN12072.1"/>
    <property type="molecule type" value="Genomic_DNA"/>
</dbReference>
<dbReference type="SMART" id="SM00900">
    <property type="entry name" value="FMN_bind"/>
    <property type="match status" value="1"/>
</dbReference>
<dbReference type="GO" id="GO:0016020">
    <property type="term" value="C:membrane"/>
    <property type="evidence" value="ECO:0007669"/>
    <property type="project" value="InterPro"/>
</dbReference>